<dbReference type="STRING" id="595434.RISK_001135"/>
<comment type="caution">
    <text evidence="1">The sequence shown here is derived from an EMBL/GenBank/DDBJ whole genome shotgun (WGS) entry which is preliminary data.</text>
</comment>
<gene>
    <name evidence="1" type="ORF">RISK_001135</name>
</gene>
<name>A0A0J1BJU1_RHOIS</name>
<organism evidence="1 2">
    <name type="scientific">Rhodopirellula islandica</name>
    <dbReference type="NCBI Taxonomy" id="595434"/>
    <lineage>
        <taxon>Bacteria</taxon>
        <taxon>Pseudomonadati</taxon>
        <taxon>Planctomycetota</taxon>
        <taxon>Planctomycetia</taxon>
        <taxon>Pirellulales</taxon>
        <taxon>Pirellulaceae</taxon>
        <taxon>Rhodopirellula</taxon>
    </lineage>
</organism>
<dbReference type="PATRIC" id="fig|595434.4.peg.1090"/>
<dbReference type="EMBL" id="LECT01000010">
    <property type="protein sequence ID" value="KLU06821.1"/>
    <property type="molecule type" value="Genomic_DNA"/>
</dbReference>
<evidence type="ECO:0000313" key="2">
    <source>
        <dbReference type="Proteomes" id="UP000036367"/>
    </source>
</evidence>
<keyword evidence="2" id="KW-1185">Reference proteome</keyword>
<sequence>MDAILEDGGGFFETGHLIRFAFEMFSTRTGQGIWDCSHHTDGNELSVALEADRFSARFSPLFCRSSGGFFWFRPRLLPVKNRRMVLIPPSRSHFNQVFLNSPWSLAKVTSS</sequence>
<reference evidence="1" key="1">
    <citation type="submission" date="2015-05" db="EMBL/GenBank/DDBJ databases">
        <title>Permanent draft genome of Rhodopirellula islandicus K833.</title>
        <authorList>
            <person name="Kizina J."/>
            <person name="Richter M."/>
            <person name="Glockner F.O."/>
            <person name="Harder J."/>
        </authorList>
    </citation>
    <scope>NUCLEOTIDE SEQUENCE [LARGE SCALE GENOMIC DNA]</scope>
    <source>
        <strain evidence="1">K833</strain>
    </source>
</reference>
<accession>A0A0J1BJU1</accession>
<evidence type="ECO:0000313" key="1">
    <source>
        <dbReference type="EMBL" id="KLU06821.1"/>
    </source>
</evidence>
<dbReference type="AlphaFoldDB" id="A0A0J1BJU1"/>
<protein>
    <submittedName>
        <fullName evidence="1">Uncharacterized protein</fullName>
    </submittedName>
</protein>
<proteinExistence type="predicted"/>
<dbReference type="Proteomes" id="UP000036367">
    <property type="component" value="Unassembled WGS sequence"/>
</dbReference>